<sequence length="140" mass="15347">MAVLLRRNSKGSEKYLRLYIREQKEEVGKRSGSMDGILSGIQLEGVNKGQKASLRLSDRRAGVGNTKQVPFADWKHVPVLGAGAVCQLIKAVSGGVISRLVKDMAHSVTSLTGSVSLWDFKNLSVFEKSTTLYEKNQELP</sequence>
<organism evidence="2">
    <name type="scientific">Camponotus floridanus</name>
    <name type="common">Florida carpenter ant</name>
    <dbReference type="NCBI Taxonomy" id="104421"/>
    <lineage>
        <taxon>Eukaryota</taxon>
        <taxon>Metazoa</taxon>
        <taxon>Ecdysozoa</taxon>
        <taxon>Arthropoda</taxon>
        <taxon>Hexapoda</taxon>
        <taxon>Insecta</taxon>
        <taxon>Pterygota</taxon>
        <taxon>Neoptera</taxon>
        <taxon>Endopterygota</taxon>
        <taxon>Hymenoptera</taxon>
        <taxon>Apocrita</taxon>
        <taxon>Aculeata</taxon>
        <taxon>Formicoidea</taxon>
        <taxon>Formicidae</taxon>
        <taxon>Formicinae</taxon>
        <taxon>Camponotus</taxon>
    </lineage>
</organism>
<keyword evidence="2" id="KW-1185">Reference proteome</keyword>
<dbReference type="InParanoid" id="E2AU65"/>
<protein>
    <submittedName>
        <fullName evidence="1">Uncharacterized protein</fullName>
    </submittedName>
</protein>
<dbReference type="AlphaFoldDB" id="E2AU65"/>
<accession>E2AU65</accession>
<evidence type="ECO:0000313" key="1">
    <source>
        <dbReference type="EMBL" id="EFN63013.1"/>
    </source>
</evidence>
<proteinExistence type="predicted"/>
<name>E2AU65_CAMFO</name>
<reference evidence="1 2" key="1">
    <citation type="journal article" date="2010" name="Science">
        <title>Genomic comparison of the ants Camponotus floridanus and Harpegnathos saltator.</title>
        <authorList>
            <person name="Bonasio R."/>
            <person name="Zhang G."/>
            <person name="Ye C."/>
            <person name="Mutti N.S."/>
            <person name="Fang X."/>
            <person name="Qin N."/>
            <person name="Donahue G."/>
            <person name="Yang P."/>
            <person name="Li Q."/>
            <person name="Li C."/>
            <person name="Zhang P."/>
            <person name="Huang Z."/>
            <person name="Berger S.L."/>
            <person name="Reinberg D."/>
            <person name="Wang J."/>
            <person name="Liebig J."/>
        </authorList>
    </citation>
    <scope>NUCLEOTIDE SEQUENCE [LARGE SCALE GENOMIC DNA]</scope>
    <source>
        <strain evidence="2">C129</strain>
    </source>
</reference>
<dbReference type="EMBL" id="GL442807">
    <property type="protein sequence ID" value="EFN63013.1"/>
    <property type="molecule type" value="Genomic_DNA"/>
</dbReference>
<evidence type="ECO:0000313" key="2">
    <source>
        <dbReference type="Proteomes" id="UP000000311"/>
    </source>
</evidence>
<dbReference type="Proteomes" id="UP000000311">
    <property type="component" value="Unassembled WGS sequence"/>
</dbReference>
<gene>
    <name evidence="1" type="ORF">EAG_00717</name>
</gene>